<sequence>MGYGRRRDVVGVCEDCVEDRVDGEIEEGVERADKGISEISWLDGKAVLTVNVVVVVVDKLGVGEEVWGEDEISDSVPAGKSFNVRSNGIKVVVVVVEDVLESVLEVDVDGVDEDVDGSVGDSVEVEDGVVEGTVVVEVVEGKDVVEDVVDEIGEDEAEVVWVVDVVLKVVEDVVVEVEEFVEG</sequence>
<proteinExistence type="predicted"/>
<evidence type="ECO:0000313" key="1">
    <source>
        <dbReference type="Proteomes" id="UP000887577"/>
    </source>
</evidence>
<dbReference type="AlphaFoldDB" id="A0A914YUN4"/>
<reference evidence="2" key="1">
    <citation type="submission" date="2022-11" db="UniProtKB">
        <authorList>
            <consortium name="WormBaseParasite"/>
        </authorList>
    </citation>
    <scope>IDENTIFICATION</scope>
</reference>
<name>A0A914YUN4_9BILA</name>
<dbReference type="Proteomes" id="UP000887577">
    <property type="component" value="Unplaced"/>
</dbReference>
<accession>A0A914YUN4</accession>
<keyword evidence="1" id="KW-1185">Reference proteome</keyword>
<organism evidence="1 2">
    <name type="scientific">Panagrolaimus superbus</name>
    <dbReference type="NCBI Taxonomy" id="310955"/>
    <lineage>
        <taxon>Eukaryota</taxon>
        <taxon>Metazoa</taxon>
        <taxon>Ecdysozoa</taxon>
        <taxon>Nematoda</taxon>
        <taxon>Chromadorea</taxon>
        <taxon>Rhabditida</taxon>
        <taxon>Tylenchina</taxon>
        <taxon>Panagrolaimomorpha</taxon>
        <taxon>Panagrolaimoidea</taxon>
        <taxon>Panagrolaimidae</taxon>
        <taxon>Panagrolaimus</taxon>
    </lineage>
</organism>
<protein>
    <submittedName>
        <fullName evidence="2">Uncharacterized protein</fullName>
    </submittedName>
</protein>
<evidence type="ECO:0000313" key="2">
    <source>
        <dbReference type="WBParaSite" id="PSU_v2.g338.t1"/>
    </source>
</evidence>
<dbReference type="WBParaSite" id="PSU_v2.g338.t1">
    <property type="protein sequence ID" value="PSU_v2.g338.t1"/>
    <property type="gene ID" value="PSU_v2.g338"/>
</dbReference>